<gene>
    <name evidence="11" type="primary">rbsA_1</name>
    <name evidence="11" type="ORF">ElP_06600</name>
</gene>
<keyword evidence="9" id="KW-0472">Membrane</keyword>
<dbReference type="Proteomes" id="UP000317835">
    <property type="component" value="Chromosome"/>
</dbReference>
<dbReference type="KEGG" id="tpla:ElP_06600"/>
<keyword evidence="4" id="KW-0762">Sugar transport</keyword>
<organism evidence="11 12">
    <name type="scientific">Tautonia plasticadhaerens</name>
    <dbReference type="NCBI Taxonomy" id="2527974"/>
    <lineage>
        <taxon>Bacteria</taxon>
        <taxon>Pseudomonadati</taxon>
        <taxon>Planctomycetota</taxon>
        <taxon>Planctomycetia</taxon>
        <taxon>Isosphaerales</taxon>
        <taxon>Isosphaeraceae</taxon>
        <taxon>Tautonia</taxon>
    </lineage>
</organism>
<evidence type="ECO:0000256" key="9">
    <source>
        <dbReference type="ARBA" id="ARBA00023136"/>
    </source>
</evidence>
<dbReference type="GO" id="GO:0016887">
    <property type="term" value="F:ATP hydrolysis activity"/>
    <property type="evidence" value="ECO:0007669"/>
    <property type="project" value="InterPro"/>
</dbReference>
<dbReference type="FunFam" id="3.40.50.300:FF:000127">
    <property type="entry name" value="Ribose import ATP-binding protein RbsA"/>
    <property type="match status" value="1"/>
</dbReference>
<dbReference type="InterPro" id="IPR003593">
    <property type="entry name" value="AAA+_ATPase"/>
</dbReference>
<keyword evidence="12" id="KW-1185">Reference proteome</keyword>
<dbReference type="PANTHER" id="PTHR43790">
    <property type="entry name" value="CARBOHYDRATE TRANSPORT ATP-BINDING PROTEIN MG119-RELATED"/>
    <property type="match status" value="1"/>
</dbReference>
<evidence type="ECO:0000313" key="12">
    <source>
        <dbReference type="Proteomes" id="UP000317835"/>
    </source>
</evidence>
<dbReference type="InterPro" id="IPR027417">
    <property type="entry name" value="P-loop_NTPase"/>
</dbReference>
<keyword evidence="6" id="KW-0547">Nucleotide-binding</keyword>
<sequence length="525" mass="56809">MNTDDIDTLILGGPEGTVPRLWMEQIAKHFGGVHALEGVTVKSYAGEVHAICGENGAGKSTLMKILAGAIAEYEGRILFDGKPVRFDGPRDAEDAGIRIIYQELNLVPELSVAANIFLGRERTNRLGLLDDREMERLAAALFERLGTPIPVRARVADLRIGDQQLVEIAKALAFDAAVVIMDEPTSALSDAEVARLFRVIGDLKASGTMVLYISHKMNEVFTLADRVTVLRDGRFVASAPRREIEPGQVVRWMVGREIATFDVEASEAQGPPLLEVEGLSLPSPPGSGRPSLRDLRFAVRPGEVVGIAGLLGAGRTELLECLFGASAEPPGGTIRLDGRQVRFEGPSDAIEAGVALVTEDRKTLGLFDQMTVAENISLARLDAMATLGVVNPAEERRAIRESIETLRIKTRSGSAPVVSLSGGNQQKCIIARWLLTEPRLLLLDEPTRGIDVGAKAEIYALIHRLVERGMAILMTSSELPELLAVSTRILVLCEGRLTAELPRSEATEERIMHAATRFLDRAAAS</sequence>
<dbReference type="GO" id="GO:0005886">
    <property type="term" value="C:plasma membrane"/>
    <property type="evidence" value="ECO:0007669"/>
    <property type="project" value="UniProtKB-SubCell"/>
</dbReference>
<evidence type="ECO:0000256" key="2">
    <source>
        <dbReference type="ARBA" id="ARBA00022448"/>
    </source>
</evidence>
<evidence type="ECO:0000256" key="4">
    <source>
        <dbReference type="ARBA" id="ARBA00022597"/>
    </source>
</evidence>
<name>A0A518GW43_9BACT</name>
<keyword evidence="3" id="KW-1003">Cell membrane</keyword>
<accession>A0A518GW43</accession>
<dbReference type="Gene3D" id="3.40.50.300">
    <property type="entry name" value="P-loop containing nucleotide triphosphate hydrolases"/>
    <property type="match status" value="2"/>
</dbReference>
<evidence type="ECO:0000256" key="8">
    <source>
        <dbReference type="ARBA" id="ARBA00022967"/>
    </source>
</evidence>
<keyword evidence="2" id="KW-0813">Transport</keyword>
<dbReference type="CDD" id="cd03216">
    <property type="entry name" value="ABC_Carb_Monos_I"/>
    <property type="match status" value="1"/>
</dbReference>
<dbReference type="AlphaFoldDB" id="A0A518GW43"/>
<dbReference type="Pfam" id="PF00005">
    <property type="entry name" value="ABC_tran"/>
    <property type="match status" value="2"/>
</dbReference>
<keyword evidence="5" id="KW-0677">Repeat</keyword>
<evidence type="ECO:0000256" key="1">
    <source>
        <dbReference type="ARBA" id="ARBA00004202"/>
    </source>
</evidence>
<dbReference type="GO" id="GO:0005524">
    <property type="term" value="F:ATP binding"/>
    <property type="evidence" value="ECO:0007669"/>
    <property type="project" value="UniProtKB-KW"/>
</dbReference>
<comment type="subcellular location">
    <subcellularLocation>
        <location evidence="1">Cell membrane</location>
        <topology evidence="1">Peripheral membrane protein</topology>
    </subcellularLocation>
</comment>
<evidence type="ECO:0000313" key="11">
    <source>
        <dbReference type="EMBL" id="QDV32820.1"/>
    </source>
</evidence>
<dbReference type="CDD" id="cd03215">
    <property type="entry name" value="ABC_Carb_Monos_II"/>
    <property type="match status" value="1"/>
</dbReference>
<feature type="domain" description="ABC transporter" evidence="10">
    <location>
        <begin position="21"/>
        <end position="257"/>
    </location>
</feature>
<feature type="domain" description="ABC transporter" evidence="10">
    <location>
        <begin position="274"/>
        <end position="519"/>
    </location>
</feature>
<keyword evidence="11" id="KW-0378">Hydrolase</keyword>
<dbReference type="SMART" id="SM00382">
    <property type="entry name" value="AAA"/>
    <property type="match status" value="2"/>
</dbReference>
<dbReference type="EMBL" id="CP036426">
    <property type="protein sequence ID" value="QDV32820.1"/>
    <property type="molecule type" value="Genomic_DNA"/>
</dbReference>
<dbReference type="InterPro" id="IPR050107">
    <property type="entry name" value="ABC_carbohydrate_import_ATPase"/>
</dbReference>
<evidence type="ECO:0000256" key="6">
    <source>
        <dbReference type="ARBA" id="ARBA00022741"/>
    </source>
</evidence>
<dbReference type="PROSITE" id="PS50893">
    <property type="entry name" value="ABC_TRANSPORTER_2"/>
    <property type="match status" value="2"/>
</dbReference>
<evidence type="ECO:0000259" key="10">
    <source>
        <dbReference type="PROSITE" id="PS50893"/>
    </source>
</evidence>
<reference evidence="11 12" key="1">
    <citation type="submission" date="2019-02" db="EMBL/GenBank/DDBJ databases">
        <title>Deep-cultivation of Planctomycetes and their phenomic and genomic characterization uncovers novel biology.</title>
        <authorList>
            <person name="Wiegand S."/>
            <person name="Jogler M."/>
            <person name="Boedeker C."/>
            <person name="Pinto D."/>
            <person name="Vollmers J."/>
            <person name="Rivas-Marin E."/>
            <person name="Kohn T."/>
            <person name="Peeters S.H."/>
            <person name="Heuer A."/>
            <person name="Rast P."/>
            <person name="Oberbeckmann S."/>
            <person name="Bunk B."/>
            <person name="Jeske O."/>
            <person name="Meyerdierks A."/>
            <person name="Storesund J.E."/>
            <person name="Kallscheuer N."/>
            <person name="Luecker S."/>
            <person name="Lage O.M."/>
            <person name="Pohl T."/>
            <person name="Merkel B.J."/>
            <person name="Hornburger P."/>
            <person name="Mueller R.-W."/>
            <person name="Bruemmer F."/>
            <person name="Labrenz M."/>
            <person name="Spormann A.M."/>
            <person name="Op den Camp H."/>
            <person name="Overmann J."/>
            <person name="Amann R."/>
            <person name="Jetten M.S.M."/>
            <person name="Mascher T."/>
            <person name="Medema M.H."/>
            <person name="Devos D.P."/>
            <person name="Kaster A.-K."/>
            <person name="Ovreas L."/>
            <person name="Rohde M."/>
            <person name="Galperin M.Y."/>
            <person name="Jogler C."/>
        </authorList>
    </citation>
    <scope>NUCLEOTIDE SEQUENCE [LARGE SCALE GENOMIC DNA]</scope>
    <source>
        <strain evidence="11 12">ElP</strain>
    </source>
</reference>
<dbReference type="PANTHER" id="PTHR43790:SF3">
    <property type="entry name" value="D-ALLOSE IMPORT ATP-BINDING PROTEIN ALSA-RELATED"/>
    <property type="match status" value="1"/>
</dbReference>
<dbReference type="RefSeq" id="WP_231749449.1">
    <property type="nucleotide sequence ID" value="NZ_CP036426.1"/>
</dbReference>
<protein>
    <submittedName>
        <fullName evidence="11">Ribose import ATP-binding protein RbsA</fullName>
        <ecNumber evidence="11">3.6.3.17</ecNumber>
    </submittedName>
</protein>
<dbReference type="SUPFAM" id="SSF52540">
    <property type="entry name" value="P-loop containing nucleoside triphosphate hydrolases"/>
    <property type="match status" value="2"/>
</dbReference>
<proteinExistence type="predicted"/>
<dbReference type="EC" id="3.6.3.17" evidence="11"/>
<evidence type="ECO:0000256" key="5">
    <source>
        <dbReference type="ARBA" id="ARBA00022737"/>
    </source>
</evidence>
<dbReference type="InterPro" id="IPR003439">
    <property type="entry name" value="ABC_transporter-like_ATP-bd"/>
</dbReference>
<keyword evidence="8" id="KW-1278">Translocase</keyword>
<keyword evidence="7 11" id="KW-0067">ATP-binding</keyword>
<evidence type="ECO:0000256" key="3">
    <source>
        <dbReference type="ARBA" id="ARBA00022475"/>
    </source>
</evidence>
<evidence type="ECO:0000256" key="7">
    <source>
        <dbReference type="ARBA" id="ARBA00022840"/>
    </source>
</evidence>